<proteinExistence type="predicted"/>
<evidence type="ECO:0000313" key="2">
    <source>
        <dbReference type="Proteomes" id="UP000435802"/>
    </source>
</evidence>
<reference evidence="1 2" key="1">
    <citation type="submission" date="2019-12" db="EMBL/GenBank/DDBJ databases">
        <title>Shinella kummerowiae sp. nov., a symbiotic bacterium isolated from root nodules of the herbal legume Kummerowia stipulacea.</title>
        <authorList>
            <person name="Gao J."/>
        </authorList>
    </citation>
    <scope>NUCLEOTIDE SEQUENCE [LARGE SCALE GENOMIC DNA]</scope>
    <source>
        <strain evidence="1 2">CCBAU 25048</strain>
    </source>
</reference>
<sequence>MSFELHPAENEENKYTLKGLYGDEGSAVVFPVMEDARHFVETDRSENRAPIILIPNKLMADAYGFSAYRMAVRGTGERLIVPEYLNISCNSVRKER</sequence>
<dbReference type="RefSeq" id="WP_160862528.1">
    <property type="nucleotide sequence ID" value="NZ_WUMK01000015.1"/>
</dbReference>
<name>A0A6N8SJS6_9HYPH</name>
<accession>A0A6N8SJS6</accession>
<dbReference type="AlphaFoldDB" id="A0A6N8SJS6"/>
<evidence type="ECO:0000313" key="1">
    <source>
        <dbReference type="EMBL" id="MXN49041.1"/>
    </source>
</evidence>
<dbReference type="EMBL" id="WUMK01000015">
    <property type="protein sequence ID" value="MXN49041.1"/>
    <property type="molecule type" value="Genomic_DNA"/>
</dbReference>
<protein>
    <submittedName>
        <fullName evidence="1">Uncharacterized protein</fullName>
    </submittedName>
</protein>
<dbReference type="Proteomes" id="UP000435802">
    <property type="component" value="Unassembled WGS sequence"/>
</dbReference>
<gene>
    <name evidence="1" type="ORF">GR138_27950</name>
</gene>
<keyword evidence="2" id="KW-1185">Reference proteome</keyword>
<comment type="caution">
    <text evidence="1">The sequence shown here is derived from an EMBL/GenBank/DDBJ whole genome shotgun (WGS) entry which is preliminary data.</text>
</comment>
<organism evidence="1 2">
    <name type="scientific">Shinella kummerowiae</name>
    <dbReference type="NCBI Taxonomy" id="417745"/>
    <lineage>
        <taxon>Bacteria</taxon>
        <taxon>Pseudomonadati</taxon>
        <taxon>Pseudomonadota</taxon>
        <taxon>Alphaproteobacteria</taxon>
        <taxon>Hyphomicrobiales</taxon>
        <taxon>Rhizobiaceae</taxon>
        <taxon>Shinella</taxon>
    </lineage>
</organism>
<dbReference type="OrthoDB" id="8455827at2"/>